<keyword evidence="3" id="KW-1185">Reference proteome</keyword>
<dbReference type="KEGG" id="pars:DRW48_03415"/>
<name>A0A344PHL3_9RHOB</name>
<gene>
    <name evidence="2" type="ORF">DRW48_03415</name>
</gene>
<dbReference type="Proteomes" id="UP000252023">
    <property type="component" value="Chromosome"/>
</dbReference>
<sequence>MDNTGGEKTIVGEATTVAVPGGPGEAPTVSTVVTPTEPTPIAGSSPDATAPLPILGNWQCGENSFTVTPGTYRSQGGNPVRITTIERVGEDYRLVLADGQKIRLSKPVNGKATMINETKEGTPETASCTLML</sequence>
<evidence type="ECO:0000313" key="3">
    <source>
        <dbReference type="Proteomes" id="UP000252023"/>
    </source>
</evidence>
<reference evidence="3" key="1">
    <citation type="submission" date="2018-07" db="EMBL/GenBank/DDBJ databases">
        <title>Genome sequencing of Paracoccus sp. SC2-6.</title>
        <authorList>
            <person name="Heo J."/>
            <person name="Kim S.-J."/>
            <person name="Kwon S.-W."/>
        </authorList>
    </citation>
    <scope>NUCLEOTIDE SEQUENCE [LARGE SCALE GENOMIC DNA]</scope>
    <source>
        <strain evidence="3">SC2-6</strain>
    </source>
</reference>
<accession>A0A344PHL3</accession>
<dbReference type="EMBL" id="CP030918">
    <property type="protein sequence ID" value="AXC48868.1"/>
    <property type="molecule type" value="Genomic_DNA"/>
</dbReference>
<evidence type="ECO:0000256" key="1">
    <source>
        <dbReference type="SAM" id="MobiDB-lite"/>
    </source>
</evidence>
<proteinExistence type="predicted"/>
<evidence type="ECO:0000313" key="2">
    <source>
        <dbReference type="EMBL" id="AXC48868.1"/>
    </source>
</evidence>
<dbReference type="AlphaFoldDB" id="A0A344PHL3"/>
<feature type="region of interest" description="Disordered" evidence="1">
    <location>
        <begin position="18"/>
        <end position="49"/>
    </location>
</feature>
<organism evidence="2 3">
    <name type="scientific">Paracoccus suum</name>
    <dbReference type="NCBI Taxonomy" id="2259340"/>
    <lineage>
        <taxon>Bacteria</taxon>
        <taxon>Pseudomonadati</taxon>
        <taxon>Pseudomonadota</taxon>
        <taxon>Alphaproteobacteria</taxon>
        <taxon>Rhodobacterales</taxon>
        <taxon>Paracoccaceae</taxon>
        <taxon>Paracoccus</taxon>
    </lineage>
</organism>
<protein>
    <submittedName>
        <fullName evidence="2">Uncharacterized protein</fullName>
    </submittedName>
</protein>
<feature type="compositionally biased region" description="Low complexity" evidence="1">
    <location>
        <begin position="27"/>
        <end position="40"/>
    </location>
</feature>